<dbReference type="InterPro" id="IPR050177">
    <property type="entry name" value="Lipid_A_modif_metabolic_enz"/>
</dbReference>
<dbReference type="SUPFAM" id="SSF51735">
    <property type="entry name" value="NAD(P)-binding Rossmann-fold domains"/>
    <property type="match status" value="1"/>
</dbReference>
<gene>
    <name evidence="2" type="ORF">QTO32_00680</name>
</gene>
<protein>
    <submittedName>
        <fullName evidence="2">NAD(P)-dependent oxidoreductase</fullName>
    </submittedName>
</protein>
<reference evidence="2" key="1">
    <citation type="journal article" date="2021" name="Front. Microbiol.">
        <title>Genome Analysis of a Verrucomicrobial Endosymbiont With a Tiny Genome Discovered in an Antarctic Lake.</title>
        <authorList>
            <person name="Williams T.J."/>
            <person name="Allen M.A."/>
            <person name="Ivanova N."/>
            <person name="Huntemann M."/>
            <person name="Haque S."/>
            <person name="Hancock A.M."/>
            <person name="Brazendale S."/>
            <person name="Cavicchioli R."/>
        </authorList>
    </citation>
    <scope>NUCLEOTIDE SEQUENCE</scope>
    <source>
        <strain evidence="2">MAG_Ga0307966_1000010</strain>
    </source>
</reference>
<proteinExistence type="predicted"/>
<evidence type="ECO:0000313" key="2">
    <source>
        <dbReference type="EMBL" id="WMI30420.1"/>
    </source>
</evidence>
<name>A0AA51GFM9_9BACT</name>
<dbReference type="EMBL" id="CP128385">
    <property type="protein sequence ID" value="WMI30420.1"/>
    <property type="molecule type" value="Genomic_DNA"/>
</dbReference>
<feature type="domain" description="NAD-dependent epimerase/dehydratase" evidence="1">
    <location>
        <begin position="9"/>
        <end position="238"/>
    </location>
</feature>
<dbReference type="Gene3D" id="3.40.50.720">
    <property type="entry name" value="NAD(P)-binding Rossmann-like Domain"/>
    <property type="match status" value="1"/>
</dbReference>
<dbReference type="PANTHER" id="PTHR43245:SF23">
    <property type="entry name" value="NAD(P)-BINDING DOMAIN-CONTAINING PROTEIN"/>
    <property type="match status" value="1"/>
</dbReference>
<reference evidence="2" key="2">
    <citation type="submission" date="2023-06" db="EMBL/GenBank/DDBJ databases">
        <authorList>
            <person name="Williams T.J."/>
            <person name="Allen M.A."/>
            <person name="Ivanova N."/>
            <person name="Huntemann M."/>
            <person name="Haque S."/>
            <person name="Hancock A.M."/>
            <person name="Brazendale S."/>
            <person name="Cavicchioli R."/>
        </authorList>
    </citation>
    <scope>NUCLEOTIDE SEQUENCE</scope>
    <source>
        <strain evidence="2">MAG_Ga0307966_1000010</strain>
    </source>
</reference>
<dbReference type="AlphaFoldDB" id="A0AA51GFM9"/>
<dbReference type="Proteomes" id="UP001238843">
    <property type="component" value="Chromosome"/>
</dbReference>
<organism evidence="2">
    <name type="scientific">Candidatus Organicella extenuata</name>
    <dbReference type="NCBI Taxonomy" id="2841811"/>
    <lineage>
        <taxon>Bacteria</taxon>
        <taxon>Pseudomonadati</taxon>
        <taxon>Verrucomicrobiota</taxon>
        <taxon>Candidatus Organicella</taxon>
    </lineage>
</organism>
<sequence>MNSLNYNNILITGGSGYIGSVLVPALLYLNYNVTVIDNFYYKQTSLLPNCYSKNFTIINGDCRDEKLLTEHLNKCGVVIPLAAIVGAPLCSKDPFNAKSINEDAIIKLCSLLKEGHRVIYPTTNSGYGIGQKGKFCDENTPLNPISLYGKTKVAAEKAVLGRKNSISYRLATVFGTSSRMRLDLLVNDFVYRAVNDKCVTIFEGHFKRNYIHIRDVVRAFLFAISNFSRMKGNAYNVGLNKANLSKLELCAIIKKSLPEFIFREDSTGFDLDKRDYIVSNDKLMSLGFNPLDSLESGIEELKKAYVFIKNNHYSNV</sequence>
<evidence type="ECO:0000259" key="1">
    <source>
        <dbReference type="Pfam" id="PF01370"/>
    </source>
</evidence>
<accession>A0AA51GFM9</accession>
<dbReference type="CDD" id="cd08946">
    <property type="entry name" value="SDR_e"/>
    <property type="match status" value="1"/>
</dbReference>
<dbReference type="Pfam" id="PF01370">
    <property type="entry name" value="Epimerase"/>
    <property type="match status" value="1"/>
</dbReference>
<dbReference type="InterPro" id="IPR001509">
    <property type="entry name" value="Epimerase_deHydtase"/>
</dbReference>
<dbReference type="InterPro" id="IPR036291">
    <property type="entry name" value="NAD(P)-bd_dom_sf"/>
</dbReference>
<dbReference type="PANTHER" id="PTHR43245">
    <property type="entry name" value="BIFUNCTIONAL POLYMYXIN RESISTANCE PROTEIN ARNA"/>
    <property type="match status" value="1"/>
</dbReference>